<organism evidence="3">
    <name type="scientific">Anthurium amnicola</name>
    <dbReference type="NCBI Taxonomy" id="1678845"/>
    <lineage>
        <taxon>Eukaryota</taxon>
        <taxon>Viridiplantae</taxon>
        <taxon>Streptophyta</taxon>
        <taxon>Embryophyta</taxon>
        <taxon>Tracheophyta</taxon>
        <taxon>Spermatophyta</taxon>
        <taxon>Magnoliopsida</taxon>
        <taxon>Liliopsida</taxon>
        <taxon>Araceae</taxon>
        <taxon>Pothoideae</taxon>
        <taxon>Potheae</taxon>
        <taxon>Anthurium</taxon>
    </lineage>
</organism>
<proteinExistence type="predicted"/>
<feature type="compositionally biased region" description="Basic and acidic residues" evidence="1">
    <location>
        <begin position="374"/>
        <end position="431"/>
    </location>
</feature>
<evidence type="ECO:0000256" key="1">
    <source>
        <dbReference type="SAM" id="MobiDB-lite"/>
    </source>
</evidence>
<gene>
    <name evidence="3" type="primary">infB_76</name>
    <name evidence="3" type="ORF">g.13976</name>
</gene>
<feature type="region of interest" description="Disordered" evidence="1">
    <location>
        <begin position="39"/>
        <end position="273"/>
    </location>
</feature>
<dbReference type="Gene3D" id="6.10.140.1040">
    <property type="match status" value="1"/>
</dbReference>
<feature type="non-terminal residue" evidence="3">
    <location>
        <position position="1"/>
    </location>
</feature>
<dbReference type="InterPro" id="IPR039764">
    <property type="entry name" value="HABP4/SERBP1-like"/>
</dbReference>
<name>A0A1D1Z6F2_9ARAE</name>
<feature type="domain" description="Hyaluronan/mRNA-binding protein" evidence="2">
    <location>
        <begin position="144"/>
        <end position="309"/>
    </location>
</feature>
<dbReference type="EMBL" id="GDJX01005497">
    <property type="protein sequence ID" value="JAT62439.1"/>
    <property type="molecule type" value="Transcribed_RNA"/>
</dbReference>
<feature type="compositionally biased region" description="Basic and acidic residues" evidence="1">
    <location>
        <begin position="302"/>
        <end position="322"/>
    </location>
</feature>
<feature type="compositionally biased region" description="Low complexity" evidence="1">
    <location>
        <begin position="197"/>
        <end position="212"/>
    </location>
</feature>
<dbReference type="SMART" id="SM01233">
    <property type="entry name" value="HABP4_PAI-RBP1"/>
    <property type="match status" value="1"/>
</dbReference>
<reference evidence="3" key="1">
    <citation type="submission" date="2015-07" db="EMBL/GenBank/DDBJ databases">
        <title>Transcriptome Assembly of Anthurium amnicola.</title>
        <authorList>
            <person name="Suzuki J."/>
        </authorList>
    </citation>
    <scope>NUCLEOTIDE SEQUENCE</scope>
</reference>
<dbReference type="AlphaFoldDB" id="A0A1D1Z6F2"/>
<evidence type="ECO:0000259" key="2">
    <source>
        <dbReference type="SMART" id="SM01233"/>
    </source>
</evidence>
<keyword evidence="3" id="KW-0396">Initiation factor</keyword>
<dbReference type="GO" id="GO:0003723">
    <property type="term" value="F:RNA binding"/>
    <property type="evidence" value="ECO:0007669"/>
    <property type="project" value="InterPro"/>
</dbReference>
<dbReference type="GO" id="GO:0005634">
    <property type="term" value="C:nucleus"/>
    <property type="evidence" value="ECO:0007669"/>
    <property type="project" value="TreeGrafter"/>
</dbReference>
<evidence type="ECO:0000313" key="3">
    <source>
        <dbReference type="EMBL" id="JAT62439.1"/>
    </source>
</evidence>
<dbReference type="GO" id="GO:0005737">
    <property type="term" value="C:cytoplasm"/>
    <property type="evidence" value="ECO:0007669"/>
    <property type="project" value="TreeGrafter"/>
</dbReference>
<sequence length="431" mass="47869">QNIQVIQERDNRVLSSIQQYIMTSVASWNTFGILAEVEDQSQETASEPSKEEIVVSKKVDRSRASKTEARIRHDYPQRGGAPRAAASTRGNDEVRSGPRDRNVGPRLSGRRNQDDGNSGSDYPPRNARGARAGERSRGGRGGRRGREYDRHSGTGREDSGKKDSQAWGDPTSAWPSESNEPGKWGNDTGGPEESSWGANDDAANDDATNGGTWDAGNEASASNEAGGWNDGEDGAKDDNAWNPEISLDDLSTDNVGGDNKDNNDDGGYSIDAVQAPVEIVQKTLDEYLAERAQRGLSVALPEPRKPNEGADDSQWRDAVPLERDDEEDVLFAGKETSYKLKSKDKTKAKKEYIEIEQAFERPSGGSQRGRGRGRGRDGNRERRDNRDGYRESRDNRDGYRESRDNRDGYRESRDNRDGYRESRDNRDGYRE</sequence>
<dbReference type="InterPro" id="IPR006861">
    <property type="entry name" value="HABP4_PAIRBP1-bd"/>
</dbReference>
<feature type="compositionally biased region" description="Basic and acidic residues" evidence="1">
    <location>
        <begin position="48"/>
        <end position="76"/>
    </location>
</feature>
<feature type="non-terminal residue" evidence="3">
    <location>
        <position position="431"/>
    </location>
</feature>
<accession>A0A1D1Z6F2</accession>
<feature type="region of interest" description="Disordered" evidence="1">
    <location>
        <begin position="354"/>
        <end position="431"/>
    </location>
</feature>
<keyword evidence="3" id="KW-0648">Protein biosynthesis</keyword>
<feature type="region of interest" description="Disordered" evidence="1">
    <location>
        <begin position="295"/>
        <end position="327"/>
    </location>
</feature>
<protein>
    <submittedName>
        <fullName evidence="3">Translation initiation factor IF-2</fullName>
    </submittedName>
</protein>
<dbReference type="GO" id="GO:0003743">
    <property type="term" value="F:translation initiation factor activity"/>
    <property type="evidence" value="ECO:0007669"/>
    <property type="project" value="UniProtKB-KW"/>
</dbReference>
<feature type="compositionally biased region" description="Basic and acidic residues" evidence="1">
    <location>
        <begin position="144"/>
        <end position="164"/>
    </location>
</feature>
<dbReference type="PANTHER" id="PTHR12299">
    <property type="entry name" value="HYALURONIC ACID-BINDING PROTEIN 4"/>
    <property type="match status" value="1"/>
</dbReference>
<dbReference type="PANTHER" id="PTHR12299:SF17">
    <property type="entry name" value="AT19571P-RELATED"/>
    <property type="match status" value="1"/>
</dbReference>
<feature type="compositionally biased region" description="Basic and acidic residues" evidence="1">
    <location>
        <begin position="90"/>
        <end position="103"/>
    </location>
</feature>